<evidence type="ECO:0000313" key="3">
    <source>
        <dbReference type="Proteomes" id="UP001159641"/>
    </source>
</evidence>
<reference evidence="2 3" key="1">
    <citation type="submission" date="2022-11" db="EMBL/GenBank/DDBJ databases">
        <title>Whole genome sequence of Eschrichtius robustus ER-17-0199.</title>
        <authorList>
            <person name="Bruniche-Olsen A."/>
            <person name="Black A.N."/>
            <person name="Fields C.J."/>
            <person name="Walden K."/>
            <person name="Dewoody J.A."/>
        </authorList>
    </citation>
    <scope>NUCLEOTIDE SEQUENCE [LARGE SCALE GENOMIC DNA]</scope>
    <source>
        <strain evidence="2">ER-17-0199</strain>
        <tissue evidence="2">Blubber</tissue>
    </source>
</reference>
<proteinExistence type="predicted"/>
<evidence type="ECO:0000256" key="1">
    <source>
        <dbReference type="SAM" id="MobiDB-lite"/>
    </source>
</evidence>
<sequence length="83" mass="8825">MRGLSVPADPSSPATAHTALRRSSLADRECAEASTAAERDREPFESSDEEDDLRAHKGPRAAADTLTKRPHVENSLSPVDAAA</sequence>
<dbReference type="Proteomes" id="UP001159641">
    <property type="component" value="Unassembled WGS sequence"/>
</dbReference>
<gene>
    <name evidence="2" type="ORF">J1605_020813</name>
</gene>
<keyword evidence="3" id="KW-1185">Reference proteome</keyword>
<accession>A0AB34HIV7</accession>
<feature type="region of interest" description="Disordered" evidence="1">
    <location>
        <begin position="1"/>
        <end position="83"/>
    </location>
</feature>
<dbReference type="AlphaFoldDB" id="A0AB34HIV7"/>
<dbReference type="EMBL" id="JAIQCJ010001309">
    <property type="protein sequence ID" value="KAJ8791143.1"/>
    <property type="molecule type" value="Genomic_DNA"/>
</dbReference>
<organism evidence="2 3">
    <name type="scientific">Eschrichtius robustus</name>
    <name type="common">California gray whale</name>
    <name type="synonym">Eschrichtius gibbosus</name>
    <dbReference type="NCBI Taxonomy" id="9764"/>
    <lineage>
        <taxon>Eukaryota</taxon>
        <taxon>Metazoa</taxon>
        <taxon>Chordata</taxon>
        <taxon>Craniata</taxon>
        <taxon>Vertebrata</taxon>
        <taxon>Euteleostomi</taxon>
        <taxon>Mammalia</taxon>
        <taxon>Eutheria</taxon>
        <taxon>Laurasiatheria</taxon>
        <taxon>Artiodactyla</taxon>
        <taxon>Whippomorpha</taxon>
        <taxon>Cetacea</taxon>
        <taxon>Mysticeti</taxon>
        <taxon>Eschrichtiidae</taxon>
        <taxon>Eschrichtius</taxon>
    </lineage>
</organism>
<name>A0AB34HIV7_ESCRO</name>
<evidence type="ECO:0000313" key="2">
    <source>
        <dbReference type="EMBL" id="KAJ8791143.1"/>
    </source>
</evidence>
<protein>
    <submittedName>
        <fullName evidence="2">Uncharacterized protein</fullName>
    </submittedName>
</protein>
<comment type="caution">
    <text evidence="2">The sequence shown here is derived from an EMBL/GenBank/DDBJ whole genome shotgun (WGS) entry which is preliminary data.</text>
</comment>
<feature type="compositionally biased region" description="Basic and acidic residues" evidence="1">
    <location>
        <begin position="24"/>
        <end position="44"/>
    </location>
</feature>